<dbReference type="AlphaFoldDB" id="A0A7S3MQX3"/>
<reference evidence="1" key="1">
    <citation type="submission" date="2021-01" db="EMBL/GenBank/DDBJ databases">
        <authorList>
            <person name="Corre E."/>
            <person name="Pelletier E."/>
            <person name="Niang G."/>
            <person name="Scheremetjew M."/>
            <person name="Finn R."/>
            <person name="Kale V."/>
            <person name="Holt S."/>
            <person name="Cochrane G."/>
            <person name="Meng A."/>
            <person name="Brown T."/>
            <person name="Cohen L."/>
        </authorList>
    </citation>
    <scope>NUCLEOTIDE SEQUENCE</scope>
    <source>
        <strain evidence="1">Fehren 1</strain>
    </source>
</reference>
<protein>
    <submittedName>
        <fullName evidence="1">Uncharacterized protein</fullName>
    </submittedName>
</protein>
<name>A0A7S3MQX3_9SPIT</name>
<accession>A0A7S3MQX3</accession>
<dbReference type="EMBL" id="HBIE01034921">
    <property type="protein sequence ID" value="CAE0315645.1"/>
    <property type="molecule type" value="Transcribed_RNA"/>
</dbReference>
<proteinExistence type="predicted"/>
<gene>
    <name evidence="1" type="ORF">FEHR0123_LOCUS10574</name>
</gene>
<evidence type="ECO:0000313" key="1">
    <source>
        <dbReference type="EMBL" id="CAE0315645.1"/>
    </source>
</evidence>
<organism evidence="1">
    <name type="scientific">Favella ehrenbergii</name>
    <dbReference type="NCBI Taxonomy" id="182087"/>
    <lineage>
        <taxon>Eukaryota</taxon>
        <taxon>Sar</taxon>
        <taxon>Alveolata</taxon>
        <taxon>Ciliophora</taxon>
        <taxon>Intramacronucleata</taxon>
        <taxon>Spirotrichea</taxon>
        <taxon>Choreotrichia</taxon>
        <taxon>Tintinnida</taxon>
        <taxon>Xystonellidae</taxon>
        <taxon>Favella</taxon>
    </lineage>
</organism>
<sequence>METVRAKSEACLLQLKIIDLENMAKVKQAAGQSLRSDYDTLMGFLVQNYESKQNWRREVGIVSMSPRATRNRFMMTLRSKNTATDFANTIATLGIRHPQNSTSEFF</sequence>